<dbReference type="InterPro" id="IPR036397">
    <property type="entry name" value="RNaseH_sf"/>
</dbReference>
<dbReference type="Gene3D" id="3.40.970.10">
    <property type="entry name" value="Ribonuclease H1, N-terminal domain"/>
    <property type="match status" value="1"/>
</dbReference>
<dbReference type="VEuPathDB" id="VectorBase:PPAI003795"/>
<organism evidence="11 12">
    <name type="scientific">Phlebotomus papatasi</name>
    <name type="common">Sandfly</name>
    <dbReference type="NCBI Taxonomy" id="29031"/>
    <lineage>
        <taxon>Eukaryota</taxon>
        <taxon>Metazoa</taxon>
        <taxon>Ecdysozoa</taxon>
        <taxon>Arthropoda</taxon>
        <taxon>Hexapoda</taxon>
        <taxon>Insecta</taxon>
        <taxon>Pterygota</taxon>
        <taxon>Neoptera</taxon>
        <taxon>Endopterygota</taxon>
        <taxon>Diptera</taxon>
        <taxon>Nematocera</taxon>
        <taxon>Psychodoidea</taxon>
        <taxon>Psychodidae</taxon>
        <taxon>Phlebotomus</taxon>
        <taxon>Phlebotomus</taxon>
    </lineage>
</organism>
<accession>A0A1B0D8C2</accession>
<evidence type="ECO:0000256" key="9">
    <source>
        <dbReference type="ARBA" id="ARBA00022842"/>
    </source>
</evidence>
<dbReference type="EMBL" id="AJVK01004045">
    <property type="status" value="NOT_ANNOTATED_CDS"/>
    <property type="molecule type" value="Genomic_DNA"/>
</dbReference>
<dbReference type="GO" id="GO:0000287">
    <property type="term" value="F:magnesium ion binding"/>
    <property type="evidence" value="ECO:0007669"/>
    <property type="project" value="UniProtKB-UniRule"/>
</dbReference>
<evidence type="ECO:0000256" key="3">
    <source>
        <dbReference type="ARBA" id="ARBA00004065"/>
    </source>
</evidence>
<dbReference type="PROSITE" id="PS50879">
    <property type="entry name" value="RNASE_H_1"/>
    <property type="match status" value="1"/>
</dbReference>
<proteinExistence type="inferred from homology"/>
<dbReference type="SUPFAM" id="SSF53098">
    <property type="entry name" value="Ribonuclease H-like"/>
    <property type="match status" value="1"/>
</dbReference>
<comment type="catalytic activity">
    <reaction evidence="1 10">
        <text>Endonucleolytic cleavage to 5'-phosphomonoester.</text>
        <dbReference type="EC" id="3.1.26.4"/>
    </reaction>
</comment>
<protein>
    <recommendedName>
        <fullName evidence="10">Ribonuclease H1</fullName>
        <shortName evidence="10">RNase H1</shortName>
        <ecNumber evidence="10">3.1.26.4</ecNumber>
    </recommendedName>
</protein>
<dbReference type="InterPro" id="IPR012337">
    <property type="entry name" value="RNaseH-like_sf"/>
</dbReference>
<dbReference type="GO" id="GO:0043137">
    <property type="term" value="P:DNA replication, removal of RNA primer"/>
    <property type="evidence" value="ECO:0007669"/>
    <property type="project" value="TreeGrafter"/>
</dbReference>
<dbReference type="CDD" id="cd09280">
    <property type="entry name" value="RNase_HI_eukaryote_like"/>
    <property type="match status" value="1"/>
</dbReference>
<evidence type="ECO:0000256" key="5">
    <source>
        <dbReference type="ARBA" id="ARBA00022722"/>
    </source>
</evidence>
<dbReference type="GO" id="GO:0003676">
    <property type="term" value="F:nucleic acid binding"/>
    <property type="evidence" value="ECO:0007669"/>
    <property type="project" value="UniProtKB-UniRule"/>
</dbReference>
<dbReference type="InterPro" id="IPR037056">
    <property type="entry name" value="RNase_H1_N_sf"/>
</dbReference>
<dbReference type="EC" id="3.1.26.4" evidence="10"/>
<dbReference type="Gene3D" id="3.30.420.10">
    <property type="entry name" value="Ribonuclease H-like superfamily/Ribonuclease H"/>
    <property type="match status" value="1"/>
</dbReference>
<dbReference type="PANTHER" id="PTHR10642:SF26">
    <property type="entry name" value="RIBONUCLEASE H1"/>
    <property type="match status" value="1"/>
</dbReference>
<keyword evidence="5 10" id="KW-0540">Nuclease</keyword>
<comment type="cofactor">
    <cofactor evidence="2 10">
        <name>Mg(2+)</name>
        <dbReference type="ChEBI" id="CHEBI:18420"/>
    </cofactor>
</comment>
<evidence type="ECO:0000256" key="2">
    <source>
        <dbReference type="ARBA" id="ARBA00001946"/>
    </source>
</evidence>
<keyword evidence="8 10" id="KW-0378">Hydrolase</keyword>
<dbReference type="PANTHER" id="PTHR10642">
    <property type="entry name" value="RIBONUCLEASE H1"/>
    <property type="match status" value="1"/>
</dbReference>
<dbReference type="Pfam" id="PF00075">
    <property type="entry name" value="RNase_H"/>
    <property type="match status" value="1"/>
</dbReference>
<keyword evidence="6 10" id="KW-0479">Metal-binding</keyword>
<dbReference type="AlphaFoldDB" id="A0A1B0D8C2"/>
<dbReference type="InterPro" id="IPR002156">
    <property type="entry name" value="RNaseH_domain"/>
</dbReference>
<dbReference type="InterPro" id="IPR017067">
    <property type="entry name" value="RNase_H1_euk"/>
</dbReference>
<dbReference type="GO" id="GO:0004523">
    <property type="term" value="F:RNA-DNA hybrid ribonuclease activity"/>
    <property type="evidence" value="ECO:0007669"/>
    <property type="project" value="UniProtKB-UniRule"/>
</dbReference>
<keyword evidence="12" id="KW-1185">Reference proteome</keyword>
<dbReference type="SUPFAM" id="SSF55658">
    <property type="entry name" value="L9 N-domain-like"/>
    <property type="match status" value="1"/>
</dbReference>
<dbReference type="VEuPathDB" id="VectorBase:PPAPM1_006111"/>
<dbReference type="InterPro" id="IPR009027">
    <property type="entry name" value="Ribosomal_bL9/RNase_H1_N"/>
</dbReference>
<evidence type="ECO:0000256" key="7">
    <source>
        <dbReference type="ARBA" id="ARBA00022759"/>
    </source>
</evidence>
<comment type="function">
    <text evidence="3 10">Endonuclease that specifically degrades the RNA of RNA-DNA hybrids.</text>
</comment>
<dbReference type="InterPro" id="IPR011320">
    <property type="entry name" value="RNase_H1_N"/>
</dbReference>
<reference evidence="11" key="1">
    <citation type="submission" date="2022-08" db="UniProtKB">
        <authorList>
            <consortium name="EnsemblMetazoa"/>
        </authorList>
    </citation>
    <scope>IDENTIFICATION</scope>
    <source>
        <strain evidence="11">Israel</strain>
    </source>
</reference>
<keyword evidence="9 10" id="KW-0460">Magnesium</keyword>
<sequence length="258" mass="28792">MNNLLRVFKVCPKMPFYAVAKGKTPGVYKTWDECKANVNGFSGARYKKFSTLPECHKFIEQEGVSASTSQKPKQNNWKGKSLADLCPNLLLNRGIKRKHSDVEDRDDDFVDVWTDGACPGNGKNATSAGRGVFFGDDHPWNVAERADGPPTNNRGEIQASRRAIEIAKENGVKKLRINTDSDFLIKSVKDYMPKWKINGWKTCTKADVKNKDDFLLLDKVLDGTIEVEWNKVPGHEGVYGNEKADELARLGATKPAES</sequence>
<evidence type="ECO:0000313" key="12">
    <source>
        <dbReference type="Proteomes" id="UP000092462"/>
    </source>
</evidence>
<dbReference type="EnsemblMetazoa" id="PPAI003795-RA">
    <property type="protein sequence ID" value="PPAI003795-PA"/>
    <property type="gene ID" value="PPAI003795"/>
</dbReference>
<evidence type="ECO:0000256" key="1">
    <source>
        <dbReference type="ARBA" id="ARBA00000077"/>
    </source>
</evidence>
<evidence type="ECO:0000256" key="4">
    <source>
        <dbReference type="ARBA" id="ARBA00005300"/>
    </source>
</evidence>
<evidence type="ECO:0000256" key="10">
    <source>
        <dbReference type="PIRNR" id="PIRNR036852"/>
    </source>
</evidence>
<name>A0A1B0D8C2_PHLPP</name>
<dbReference type="Proteomes" id="UP000092462">
    <property type="component" value="Unassembled WGS sequence"/>
</dbReference>
<dbReference type="InterPro" id="IPR050092">
    <property type="entry name" value="RNase_H"/>
</dbReference>
<dbReference type="FunFam" id="3.40.970.10:FF:000002">
    <property type="entry name" value="Ribonuclease H"/>
    <property type="match status" value="1"/>
</dbReference>
<evidence type="ECO:0000256" key="8">
    <source>
        <dbReference type="ARBA" id="ARBA00022801"/>
    </source>
</evidence>
<dbReference type="PIRSF" id="PIRSF036852">
    <property type="entry name" value="Ribonuclease_H1_euk"/>
    <property type="match status" value="1"/>
</dbReference>
<dbReference type="Pfam" id="PF01693">
    <property type="entry name" value="Cauli_VI"/>
    <property type="match status" value="1"/>
</dbReference>
<evidence type="ECO:0000313" key="11">
    <source>
        <dbReference type="EnsemblMetazoa" id="PPAI003795-PA"/>
    </source>
</evidence>
<evidence type="ECO:0000256" key="6">
    <source>
        <dbReference type="ARBA" id="ARBA00022723"/>
    </source>
</evidence>
<keyword evidence="7 10" id="KW-0255">Endonuclease</keyword>
<comment type="similarity">
    <text evidence="4 10">Belongs to the RNase H family.</text>
</comment>